<dbReference type="Pfam" id="PF00682">
    <property type="entry name" value="HMGL-like"/>
    <property type="match status" value="1"/>
</dbReference>
<dbReference type="InterPro" id="IPR013709">
    <property type="entry name" value="2-isopropylmalate_synth_dimer"/>
</dbReference>
<dbReference type="GO" id="GO:0030145">
    <property type="term" value="F:manganese ion binding"/>
    <property type="evidence" value="ECO:0007669"/>
    <property type="project" value="UniProtKB-UniRule"/>
</dbReference>
<dbReference type="InterPro" id="IPR002034">
    <property type="entry name" value="AIPM/Hcit_synth_CS"/>
</dbReference>
<dbReference type="CDD" id="cd07940">
    <property type="entry name" value="DRE_TIM_IPMS"/>
    <property type="match status" value="1"/>
</dbReference>
<feature type="binding site" evidence="12">
    <location>
        <position position="203"/>
    </location>
    <ligand>
        <name>Mn(2+)</name>
        <dbReference type="ChEBI" id="CHEBI:29035"/>
    </ligand>
</feature>
<comment type="caution">
    <text evidence="14">The sequence shown here is derived from an EMBL/GenBank/DDBJ whole genome shotgun (WGS) entry which is preliminary data.</text>
</comment>
<keyword evidence="6 12" id="KW-0963">Cytoplasm</keyword>
<evidence type="ECO:0000256" key="2">
    <source>
        <dbReference type="ARBA" id="ARBA00009396"/>
    </source>
</evidence>
<evidence type="ECO:0000256" key="7">
    <source>
        <dbReference type="ARBA" id="ARBA00022605"/>
    </source>
</evidence>
<dbReference type="Gene3D" id="3.20.20.70">
    <property type="entry name" value="Aldolase class I"/>
    <property type="match status" value="1"/>
</dbReference>
<dbReference type="PROSITE" id="PS50991">
    <property type="entry name" value="PYR_CT"/>
    <property type="match status" value="1"/>
</dbReference>
<keyword evidence="5 12" id="KW-0432">Leucine biosynthesis</keyword>
<dbReference type="HAMAP" id="MF_01025">
    <property type="entry name" value="LeuA_type1"/>
    <property type="match status" value="1"/>
</dbReference>
<dbReference type="PROSITE" id="PS00816">
    <property type="entry name" value="AIPM_HOMOCIT_SYNTH_2"/>
    <property type="match status" value="1"/>
</dbReference>
<dbReference type="PROSITE" id="PS00815">
    <property type="entry name" value="AIPM_HOMOCIT_SYNTH_1"/>
    <property type="match status" value="1"/>
</dbReference>
<feature type="binding site" evidence="12">
    <location>
        <position position="13"/>
    </location>
    <ligand>
        <name>Mn(2+)</name>
        <dbReference type="ChEBI" id="CHEBI:29035"/>
    </ligand>
</feature>
<dbReference type="NCBIfam" id="NF002085">
    <property type="entry name" value="PRK00915.1-2"/>
    <property type="match status" value="1"/>
</dbReference>
<dbReference type="Gene3D" id="3.30.160.270">
    <property type="match status" value="1"/>
</dbReference>
<feature type="binding site" evidence="12">
    <location>
        <position position="237"/>
    </location>
    <ligand>
        <name>Mn(2+)</name>
        <dbReference type="ChEBI" id="CHEBI:29035"/>
    </ligand>
</feature>
<dbReference type="InterPro" id="IPR054691">
    <property type="entry name" value="LeuA/HCS_post-cat"/>
</dbReference>
<organism evidence="14 15">
    <name type="scientific">Carboxydothermus islandicus</name>
    <dbReference type="NCBI Taxonomy" id="661089"/>
    <lineage>
        <taxon>Bacteria</taxon>
        <taxon>Bacillati</taxon>
        <taxon>Bacillota</taxon>
        <taxon>Clostridia</taxon>
        <taxon>Thermoanaerobacterales</taxon>
        <taxon>Thermoanaerobacteraceae</taxon>
        <taxon>Carboxydothermus</taxon>
    </lineage>
</organism>
<keyword evidence="11 12" id="KW-0100">Branched-chain amino acid biosynthesis</keyword>
<comment type="function">
    <text evidence="12">Catalyzes the condensation of the acetyl group of acetyl-CoA with 3-methyl-2-oxobutanoate (2-ketoisovalerate) to form 3-carboxy-3-hydroxy-4-methylpentanoate (2-isopropylmalate).</text>
</comment>
<keyword evidence="10 12" id="KW-0464">Manganese</keyword>
<dbReference type="FunFam" id="3.30.160.270:FF:000001">
    <property type="entry name" value="2-isopropylmalate synthase"/>
    <property type="match status" value="1"/>
</dbReference>
<evidence type="ECO:0000259" key="13">
    <source>
        <dbReference type="PROSITE" id="PS50991"/>
    </source>
</evidence>
<dbReference type="NCBIfam" id="NF002086">
    <property type="entry name" value="PRK00915.1-3"/>
    <property type="match status" value="1"/>
</dbReference>
<dbReference type="SUPFAM" id="SSF110921">
    <property type="entry name" value="2-isopropylmalate synthase LeuA, allosteric (dimerisation) domain"/>
    <property type="match status" value="1"/>
</dbReference>
<accession>A0A1L8D027</accession>
<feature type="domain" description="Pyruvate carboxyltransferase" evidence="13">
    <location>
        <begin position="4"/>
        <end position="266"/>
    </location>
</feature>
<comment type="subunit">
    <text evidence="12">Homodimer.</text>
</comment>
<evidence type="ECO:0000256" key="12">
    <source>
        <dbReference type="HAMAP-Rule" id="MF_01025"/>
    </source>
</evidence>
<dbReference type="FunFam" id="1.10.238.260:FF:000001">
    <property type="entry name" value="2-isopropylmalate synthase"/>
    <property type="match status" value="1"/>
</dbReference>
<dbReference type="InterPro" id="IPR000891">
    <property type="entry name" value="PYR_CT"/>
</dbReference>
<keyword evidence="8 12" id="KW-0808">Transferase</keyword>
<feature type="binding site" evidence="12">
    <location>
        <position position="201"/>
    </location>
    <ligand>
        <name>Mn(2+)</name>
        <dbReference type="ChEBI" id="CHEBI:29035"/>
    </ligand>
</feature>
<dbReference type="PANTHER" id="PTHR10277:SF9">
    <property type="entry name" value="2-ISOPROPYLMALATE SYNTHASE 1, CHLOROPLASTIC-RELATED"/>
    <property type="match status" value="1"/>
</dbReference>
<dbReference type="STRING" id="661089.ciss_04040"/>
<dbReference type="EC" id="2.3.3.13" evidence="3 12"/>
<evidence type="ECO:0000313" key="14">
    <source>
        <dbReference type="EMBL" id="GAV24471.1"/>
    </source>
</evidence>
<dbReference type="Gene3D" id="1.10.238.260">
    <property type="match status" value="1"/>
</dbReference>
<evidence type="ECO:0000256" key="8">
    <source>
        <dbReference type="ARBA" id="ARBA00022679"/>
    </source>
</evidence>
<reference evidence="15" key="1">
    <citation type="submission" date="2016-12" db="EMBL/GenBank/DDBJ databases">
        <title>Draft Genome Sequences od Carboxydothermus pertinax and islandicus, Hydrogenogenic Carboxydotrophic Bacteria.</title>
        <authorList>
            <person name="Fukuyama Y."/>
            <person name="Ohmae K."/>
            <person name="Yoneda Y."/>
            <person name="Yoshida T."/>
            <person name="Sako Y."/>
        </authorList>
    </citation>
    <scope>NUCLEOTIDE SEQUENCE [LARGE SCALE GENOMIC DNA]</scope>
    <source>
        <strain evidence="15">SET</strain>
    </source>
</reference>
<dbReference type="OrthoDB" id="9804858at2"/>
<dbReference type="PANTHER" id="PTHR10277">
    <property type="entry name" value="HOMOCITRATE SYNTHASE-RELATED"/>
    <property type="match status" value="1"/>
</dbReference>
<comment type="catalytic activity">
    <reaction evidence="12">
        <text>3-methyl-2-oxobutanoate + acetyl-CoA + H2O = (2S)-2-isopropylmalate + CoA + H(+)</text>
        <dbReference type="Rhea" id="RHEA:21524"/>
        <dbReference type="ChEBI" id="CHEBI:1178"/>
        <dbReference type="ChEBI" id="CHEBI:11851"/>
        <dbReference type="ChEBI" id="CHEBI:15377"/>
        <dbReference type="ChEBI" id="CHEBI:15378"/>
        <dbReference type="ChEBI" id="CHEBI:57287"/>
        <dbReference type="ChEBI" id="CHEBI:57288"/>
        <dbReference type="EC" id="2.3.3.13"/>
    </reaction>
</comment>
<dbReference type="InterPro" id="IPR013785">
    <property type="entry name" value="Aldolase_TIM"/>
</dbReference>
<dbReference type="GO" id="GO:0003852">
    <property type="term" value="F:2-isopropylmalate synthase activity"/>
    <property type="evidence" value="ECO:0007669"/>
    <property type="project" value="UniProtKB-UniRule"/>
</dbReference>
<dbReference type="SMART" id="SM00917">
    <property type="entry name" value="LeuA_dimer"/>
    <property type="match status" value="1"/>
</dbReference>
<dbReference type="Proteomes" id="UP000187338">
    <property type="component" value="Unassembled WGS sequence"/>
</dbReference>
<keyword evidence="7 12" id="KW-0028">Amino-acid biosynthesis</keyword>
<evidence type="ECO:0000256" key="1">
    <source>
        <dbReference type="ARBA" id="ARBA00004689"/>
    </source>
</evidence>
<comment type="cofactor">
    <cofactor evidence="12">
        <name>Mn(2+)</name>
        <dbReference type="ChEBI" id="CHEBI:29035"/>
    </cofactor>
</comment>
<dbReference type="Pfam" id="PF08502">
    <property type="entry name" value="LeuA_dimer"/>
    <property type="match status" value="1"/>
</dbReference>
<evidence type="ECO:0000256" key="5">
    <source>
        <dbReference type="ARBA" id="ARBA00022430"/>
    </source>
</evidence>
<keyword evidence="15" id="KW-1185">Reference proteome</keyword>
<gene>
    <name evidence="12" type="primary">leuA</name>
    <name evidence="14" type="ORF">ciss_04040</name>
</gene>
<proteinExistence type="inferred from homology"/>
<dbReference type="InterPro" id="IPR050073">
    <property type="entry name" value="2-IPM_HCS-like"/>
</dbReference>
<dbReference type="SUPFAM" id="SSF51569">
    <property type="entry name" value="Aldolase"/>
    <property type="match status" value="1"/>
</dbReference>
<dbReference type="UniPathway" id="UPA00048">
    <property type="reaction ID" value="UER00070"/>
</dbReference>
<dbReference type="NCBIfam" id="NF002087">
    <property type="entry name" value="PRK00915.1-4"/>
    <property type="match status" value="1"/>
</dbReference>
<sequence length="509" mass="55736">MERVRIFDTTLRDGEQSPGVSLNAMEKLQIARQLQKLGVDVIEAGFPITSPGDKEAVSLIAREVKGVVVAALARASALDIETAWEAIKEAESPRIHTFIATSDIHLKYKLKMDRETVIERAVAAVKLAKKFTADVEFSAEDASRSDLDFLCRVVEAAVKAGATTINIPDTVGYAEPEEFGEFIRKILEKVPVMDRAVLSVHCHDDLGLAVANSLAAIKNGARQVECTINGIGERAGNCSLEEIVMALYTRKDVLPFYTGIKTEEIYRTSKLVSNLTGMPVQPNKAIVGKNAFSHESGIHQDGVLKERTTYEIMNPRLVGIPESRLVLGKHSGRHALKERLLELGYELTEEQLNEAFVKFKALADKKKEVTDQDLEAMMEEEIRKVPETYSLEYFHISTGSTIIPTATVGLLKEGEKLEEAATGDGPVDAIYKAINKITGLAPVLEQYSINAVTSGEDALGEVVVKLKNGFGKIVTGRGVSTDILEASAKAYLNGINKLLFDYQMKGEKQ</sequence>
<dbReference type="FunFam" id="3.20.20.70:FF:000010">
    <property type="entry name" value="2-isopropylmalate synthase"/>
    <property type="match status" value="1"/>
</dbReference>
<evidence type="ECO:0000256" key="4">
    <source>
        <dbReference type="ARBA" id="ARBA00018198"/>
    </source>
</evidence>
<evidence type="ECO:0000256" key="6">
    <source>
        <dbReference type="ARBA" id="ARBA00022490"/>
    </source>
</evidence>
<dbReference type="GO" id="GO:0009098">
    <property type="term" value="P:L-leucine biosynthetic process"/>
    <property type="evidence" value="ECO:0007669"/>
    <property type="project" value="UniProtKB-UniRule"/>
</dbReference>
<evidence type="ECO:0000256" key="3">
    <source>
        <dbReference type="ARBA" id="ARBA00012973"/>
    </source>
</evidence>
<evidence type="ECO:0000256" key="10">
    <source>
        <dbReference type="ARBA" id="ARBA00023211"/>
    </source>
</evidence>
<dbReference type="InterPro" id="IPR036230">
    <property type="entry name" value="LeuA_allosteric_dom_sf"/>
</dbReference>
<dbReference type="AlphaFoldDB" id="A0A1L8D027"/>
<name>A0A1L8D027_9THEO</name>
<protein>
    <recommendedName>
        <fullName evidence="4 12">2-isopropylmalate synthase</fullName>
        <ecNumber evidence="3 12">2.3.3.13</ecNumber>
    </recommendedName>
    <alternativeName>
        <fullName evidence="12">Alpha-IPM synthase</fullName>
    </alternativeName>
    <alternativeName>
        <fullName evidence="12">Alpha-isopropylmalate synthase</fullName>
    </alternativeName>
</protein>
<evidence type="ECO:0000256" key="11">
    <source>
        <dbReference type="ARBA" id="ARBA00023304"/>
    </source>
</evidence>
<comment type="pathway">
    <text evidence="1 12">Amino-acid biosynthesis; L-leucine biosynthesis; L-leucine from 3-methyl-2-oxobutanoate: step 1/4.</text>
</comment>
<dbReference type="GO" id="GO:0003985">
    <property type="term" value="F:acetyl-CoA C-acetyltransferase activity"/>
    <property type="evidence" value="ECO:0007669"/>
    <property type="project" value="UniProtKB-UniRule"/>
</dbReference>
<dbReference type="InterPro" id="IPR005671">
    <property type="entry name" value="LeuA_bact_synth"/>
</dbReference>
<dbReference type="GO" id="GO:0005737">
    <property type="term" value="C:cytoplasm"/>
    <property type="evidence" value="ECO:0007669"/>
    <property type="project" value="UniProtKB-UniRule"/>
</dbReference>
<keyword evidence="9 12" id="KW-0479">Metal-binding</keyword>
<feature type="region of interest" description="Regulatory domain" evidence="12">
    <location>
        <begin position="390"/>
        <end position="509"/>
    </location>
</feature>
<dbReference type="NCBIfam" id="TIGR00973">
    <property type="entry name" value="leuA_bact"/>
    <property type="match status" value="1"/>
</dbReference>
<dbReference type="NCBIfam" id="NF002088">
    <property type="entry name" value="PRK00915.1-5"/>
    <property type="match status" value="1"/>
</dbReference>
<dbReference type="EMBL" id="BDJL01000007">
    <property type="protein sequence ID" value="GAV24471.1"/>
    <property type="molecule type" value="Genomic_DNA"/>
</dbReference>
<evidence type="ECO:0000313" key="15">
    <source>
        <dbReference type="Proteomes" id="UP000187338"/>
    </source>
</evidence>
<comment type="similarity">
    <text evidence="2 12">Belongs to the alpha-IPM synthase/homocitrate synthase family. LeuA type 1 subfamily.</text>
</comment>
<dbReference type="Pfam" id="PF22617">
    <property type="entry name" value="HCS_D2"/>
    <property type="match status" value="1"/>
</dbReference>
<evidence type="ECO:0000256" key="9">
    <source>
        <dbReference type="ARBA" id="ARBA00022723"/>
    </source>
</evidence>